<evidence type="ECO:0000256" key="1">
    <source>
        <dbReference type="SAM" id="Phobius"/>
    </source>
</evidence>
<comment type="caution">
    <text evidence="2">The sequence shown here is derived from an EMBL/GenBank/DDBJ whole genome shotgun (WGS) entry which is preliminary data.</text>
</comment>
<name>I0WFN1_9FLAO</name>
<dbReference type="eggNOG" id="ENOG5032Y75">
    <property type="taxonomic scope" value="Bacteria"/>
</dbReference>
<evidence type="ECO:0000313" key="3">
    <source>
        <dbReference type="Proteomes" id="UP000005938"/>
    </source>
</evidence>
<gene>
    <name evidence="2" type="ORF">W5A_06495</name>
</gene>
<reference evidence="2 3" key="1">
    <citation type="journal article" date="2012" name="J. Bacteriol.">
        <title>Genome Sequence of the Halotolerant Bacterium Imtechella halotolerans K1T.</title>
        <authorList>
            <person name="Kumar S."/>
            <person name="Vikram S."/>
            <person name="Subramanian S."/>
            <person name="Raghava G.P."/>
            <person name="Pinnaka A.K."/>
        </authorList>
    </citation>
    <scope>NUCLEOTIDE SEQUENCE [LARGE SCALE GENOMIC DNA]</scope>
    <source>
        <strain evidence="2 3">K1</strain>
    </source>
</reference>
<dbReference type="Proteomes" id="UP000005938">
    <property type="component" value="Unassembled WGS sequence"/>
</dbReference>
<accession>I0WFN1</accession>
<dbReference type="EMBL" id="AJJU01000006">
    <property type="protein sequence ID" value="EID75197.1"/>
    <property type="molecule type" value="Genomic_DNA"/>
</dbReference>
<keyword evidence="1" id="KW-0472">Membrane</keyword>
<dbReference type="Pfam" id="PF19589">
    <property type="entry name" value="DUF6095"/>
    <property type="match status" value="1"/>
</dbReference>
<dbReference type="InterPro" id="IPR046077">
    <property type="entry name" value="DUF6095"/>
</dbReference>
<feature type="transmembrane region" description="Helical" evidence="1">
    <location>
        <begin position="12"/>
        <end position="31"/>
    </location>
</feature>
<keyword evidence="3" id="KW-1185">Reference proteome</keyword>
<sequence length="71" mass="7880">MNKEKVYKGIKTLGFTLLLMFTGPVIIHSAFKNQDHVLYIPVLIVGISICISAIVLGFRGINKMVDGIFNK</sequence>
<evidence type="ECO:0000313" key="2">
    <source>
        <dbReference type="EMBL" id="EID75197.1"/>
    </source>
</evidence>
<dbReference type="OrthoDB" id="1447634at2"/>
<keyword evidence="1" id="KW-0812">Transmembrane</keyword>
<dbReference type="STRING" id="946077.W5A_06495"/>
<dbReference type="AlphaFoldDB" id="I0WFN1"/>
<keyword evidence="1" id="KW-1133">Transmembrane helix</keyword>
<organism evidence="2 3">
    <name type="scientific">Imtechella halotolerans K1</name>
    <dbReference type="NCBI Taxonomy" id="946077"/>
    <lineage>
        <taxon>Bacteria</taxon>
        <taxon>Pseudomonadati</taxon>
        <taxon>Bacteroidota</taxon>
        <taxon>Flavobacteriia</taxon>
        <taxon>Flavobacteriales</taxon>
        <taxon>Flavobacteriaceae</taxon>
        <taxon>Imtechella</taxon>
    </lineage>
</organism>
<protein>
    <submittedName>
        <fullName evidence="2">Uncharacterized protein</fullName>
    </submittedName>
</protein>
<dbReference type="RefSeq" id="WP_008238667.1">
    <property type="nucleotide sequence ID" value="NZ_AJJU01000006.1"/>
</dbReference>
<proteinExistence type="predicted"/>
<feature type="transmembrane region" description="Helical" evidence="1">
    <location>
        <begin position="37"/>
        <end position="58"/>
    </location>
</feature>